<evidence type="ECO:0000313" key="7">
    <source>
        <dbReference type="Proteomes" id="UP000730482"/>
    </source>
</evidence>
<evidence type="ECO:0000256" key="1">
    <source>
        <dbReference type="ARBA" id="ARBA00023125"/>
    </source>
</evidence>
<reference evidence="6 7" key="1">
    <citation type="submission" date="2020-02" db="EMBL/GenBank/DDBJ databases">
        <title>Acidophilic actinobacteria isolated from forest soil.</title>
        <authorList>
            <person name="Golinska P."/>
        </authorList>
    </citation>
    <scope>NUCLEOTIDE SEQUENCE [LARGE SCALE GENOMIC DNA]</scope>
    <source>
        <strain evidence="6 7">NL8</strain>
    </source>
</reference>
<dbReference type="InterPro" id="IPR050090">
    <property type="entry name" value="Tyrosine_recombinase_XerCD"/>
</dbReference>
<dbReference type="InterPro" id="IPR010998">
    <property type="entry name" value="Integrase_recombinase_N"/>
</dbReference>
<evidence type="ECO:0000256" key="3">
    <source>
        <dbReference type="PROSITE-ProRule" id="PRU01248"/>
    </source>
</evidence>
<dbReference type="SUPFAM" id="SSF56349">
    <property type="entry name" value="DNA breaking-rejoining enzymes"/>
    <property type="match status" value="1"/>
</dbReference>
<dbReference type="PROSITE" id="PS51898">
    <property type="entry name" value="TYR_RECOMBINASE"/>
    <property type="match status" value="1"/>
</dbReference>
<dbReference type="CDD" id="cd01189">
    <property type="entry name" value="INT_ICEBs1_C_like"/>
    <property type="match status" value="1"/>
</dbReference>
<keyword evidence="1 3" id="KW-0238">DNA-binding</keyword>
<dbReference type="InterPro" id="IPR044068">
    <property type="entry name" value="CB"/>
</dbReference>
<dbReference type="PROSITE" id="PS51900">
    <property type="entry name" value="CB"/>
    <property type="match status" value="1"/>
</dbReference>
<dbReference type="Gene3D" id="1.10.443.10">
    <property type="entry name" value="Intergrase catalytic core"/>
    <property type="match status" value="1"/>
</dbReference>
<dbReference type="PANTHER" id="PTHR30349">
    <property type="entry name" value="PHAGE INTEGRASE-RELATED"/>
    <property type="match status" value="1"/>
</dbReference>
<keyword evidence="7" id="KW-1185">Reference proteome</keyword>
<dbReference type="InterPro" id="IPR002104">
    <property type="entry name" value="Integrase_catalytic"/>
</dbReference>
<evidence type="ECO:0000259" key="5">
    <source>
        <dbReference type="PROSITE" id="PS51900"/>
    </source>
</evidence>
<dbReference type="InterPro" id="IPR011010">
    <property type="entry name" value="DNA_brk_join_enz"/>
</dbReference>
<gene>
    <name evidence="6" type="ORF">KGQ19_25300</name>
</gene>
<dbReference type="Gene3D" id="1.10.150.130">
    <property type="match status" value="1"/>
</dbReference>
<comment type="caution">
    <text evidence="6">The sequence shown here is derived from an EMBL/GenBank/DDBJ whole genome shotgun (WGS) entry which is preliminary data.</text>
</comment>
<evidence type="ECO:0000313" key="6">
    <source>
        <dbReference type="EMBL" id="MBS2550189.1"/>
    </source>
</evidence>
<feature type="domain" description="Core-binding (CB)" evidence="5">
    <location>
        <begin position="1"/>
        <end position="88"/>
    </location>
</feature>
<organism evidence="6 7">
    <name type="scientific">Catenulispora pinistramenti</name>
    <dbReference type="NCBI Taxonomy" id="2705254"/>
    <lineage>
        <taxon>Bacteria</taxon>
        <taxon>Bacillati</taxon>
        <taxon>Actinomycetota</taxon>
        <taxon>Actinomycetes</taxon>
        <taxon>Catenulisporales</taxon>
        <taxon>Catenulisporaceae</taxon>
        <taxon>Catenulispora</taxon>
    </lineage>
</organism>
<feature type="domain" description="Tyr recombinase" evidence="4">
    <location>
        <begin position="129"/>
        <end position="326"/>
    </location>
</feature>
<keyword evidence="2" id="KW-0233">DNA recombination</keyword>
<evidence type="ECO:0000259" key="4">
    <source>
        <dbReference type="PROSITE" id="PS51898"/>
    </source>
</evidence>
<accession>A0ABS5KW07</accession>
<name>A0ABS5KW07_9ACTN</name>
<proteinExistence type="predicted"/>
<dbReference type="Pfam" id="PF00589">
    <property type="entry name" value="Phage_integrase"/>
    <property type="match status" value="1"/>
</dbReference>
<sequence>MTVEVWLRRWLASRLSLRAETARSYGGHIDDYLVPYLGQVLLAELNRSRVQAMFTQIAVAEGMTGRPVSAATLHRIHATLRAALNEAVRVGLIPMNPAVGVELPSATRPRPMVWTPERVAAWRRDGTRPTVPVWTPTQTAAFLAFVREHRLYALFHLVALTGLRRGEVCGLCWTDVNLDAGVLSVARQRCQTAGRVAVAPPKSRAGVREVALDHTVVTALRQHRYRQQIERAVAGQPCVESGYVFTFADGRALSPDRLTRIFAGVVRASGLPPVTIHGLRHGAATMALAAGAGLKTVQAMLGHSSIQVTADIYSAVLPATAHEAAENTAALLFLLHGPGRKLARVAWRRG</sequence>
<dbReference type="EMBL" id="JAAFYZ010000094">
    <property type="protein sequence ID" value="MBS2550189.1"/>
    <property type="molecule type" value="Genomic_DNA"/>
</dbReference>
<protein>
    <submittedName>
        <fullName evidence="6">Site-specific integrase</fullName>
    </submittedName>
</protein>
<dbReference type="PANTHER" id="PTHR30349:SF91">
    <property type="entry name" value="INTA PROTEIN"/>
    <property type="match status" value="1"/>
</dbReference>
<dbReference type="Proteomes" id="UP000730482">
    <property type="component" value="Unassembled WGS sequence"/>
</dbReference>
<evidence type="ECO:0000256" key="2">
    <source>
        <dbReference type="ARBA" id="ARBA00023172"/>
    </source>
</evidence>
<dbReference type="InterPro" id="IPR013762">
    <property type="entry name" value="Integrase-like_cat_sf"/>
</dbReference>